<dbReference type="InterPro" id="IPR011050">
    <property type="entry name" value="Pectin_lyase_fold/virulence"/>
</dbReference>
<feature type="region of interest" description="Disordered" evidence="1">
    <location>
        <begin position="146"/>
        <end position="165"/>
    </location>
</feature>
<dbReference type="OrthoDB" id="4710199at2"/>
<dbReference type="STRING" id="56689.GCA_001291445_00131"/>
<feature type="compositionally biased region" description="Polar residues" evidence="1">
    <location>
        <begin position="146"/>
        <end position="161"/>
    </location>
</feature>
<dbReference type="InterPro" id="IPR006626">
    <property type="entry name" value="PbH1"/>
</dbReference>
<evidence type="ECO:0000256" key="1">
    <source>
        <dbReference type="SAM" id="MobiDB-lite"/>
    </source>
</evidence>
<feature type="domain" description="Right handed beta helix" evidence="3">
    <location>
        <begin position="431"/>
        <end position="564"/>
    </location>
</feature>
<feature type="signal peptide" evidence="2">
    <location>
        <begin position="1"/>
        <end position="24"/>
    </location>
</feature>
<feature type="region of interest" description="Disordered" evidence="1">
    <location>
        <begin position="34"/>
        <end position="116"/>
    </location>
</feature>
<evidence type="ECO:0000259" key="3">
    <source>
        <dbReference type="Pfam" id="PF13229"/>
    </source>
</evidence>
<evidence type="ECO:0000313" key="4">
    <source>
        <dbReference type="EMBL" id="OBJ39714.1"/>
    </source>
</evidence>
<comment type="caution">
    <text evidence="4">The sequence shown here is derived from an EMBL/GenBank/DDBJ whole genome shotgun (WGS) entry which is preliminary data.</text>
</comment>
<feature type="compositionally biased region" description="Polar residues" evidence="1">
    <location>
        <begin position="35"/>
        <end position="50"/>
    </location>
</feature>
<dbReference type="AlphaFoldDB" id="A0A1A3GWJ0"/>
<protein>
    <recommendedName>
        <fullName evidence="3">Right handed beta helix domain-containing protein</fullName>
    </recommendedName>
</protein>
<dbReference type="RefSeq" id="WP_064982941.1">
    <property type="nucleotide sequence ID" value="NZ_LZLC01000168.1"/>
</dbReference>
<dbReference type="InterPro" id="IPR010221">
    <property type="entry name" value="VCBS_dom"/>
</dbReference>
<keyword evidence="2" id="KW-0732">Signal</keyword>
<feature type="compositionally biased region" description="Low complexity" evidence="1">
    <location>
        <begin position="72"/>
        <end position="82"/>
    </location>
</feature>
<feature type="region of interest" description="Disordered" evidence="1">
    <location>
        <begin position="182"/>
        <end position="220"/>
    </location>
</feature>
<sequence>MDITMCVGRVGALAVALGIGTVIAGMGTAAAAPEVTSTAPHQTDQKTGSDQPHRAKTSRAQGKTTAPRKARSAQAVAAAVVPRVPPQNPAAVQPNPGTPRAVVTPPKNVPSQLSSAAPNVGAANAKSIQVEVISTGVSTPAAQLPTTASVTTPTGPSSNGAVPSAPIGAPIAWTIAAWTRRAPSPAQATAPATQTTTSAPTQTTDIAAQPTPAAATTTSTTSLTTLLKPVTAIRTSRSSLAAGTPTVGTPDATTGAVSGSLNVKNQGTGTVTYTVSAQPTYGTVTVNTDGTFTYTPTALARDLSAVSANANTSSFTVLASSGSSKVSETVTVPVLATPITGDSTAVLQNVFSNLKPGSTLTLAPKTFYHSGILQITVSGLTINGNGATLQATNDATSAVEILADHVTMSNLTLGANLTGPRYYADEQHKLLIKGNYATVSNVTINGAAGAGIYVLGAGWFNLTGITVNNSRADGISMTGGAHDGVVNNPVTNNTGDDGVSVVSYIADGTICSNITINNPIVNGTTWGRGVTVVGGQNITYNNIKVSNTNGAGVYIASEPSYNTMGVSNIIVNGGTVTGANYNSGVVHGAILVYAGNTGQPATGVTIENLSVTGTPLTAQREIGLIQETGSSMSGIVFKNISFDKTTLPIFYTNTPSGSYSASGITMGGTTIIA</sequence>
<evidence type="ECO:0000256" key="2">
    <source>
        <dbReference type="SAM" id="SignalP"/>
    </source>
</evidence>
<dbReference type="SMART" id="SM00710">
    <property type="entry name" value="PbH1"/>
    <property type="match status" value="6"/>
</dbReference>
<dbReference type="InterPro" id="IPR039448">
    <property type="entry name" value="Beta_helix"/>
</dbReference>
<organism evidence="4 5">
    <name type="scientific">Mycolicibacterium mucogenicum</name>
    <name type="common">Mycobacterium mucogenicum</name>
    <dbReference type="NCBI Taxonomy" id="56689"/>
    <lineage>
        <taxon>Bacteria</taxon>
        <taxon>Bacillati</taxon>
        <taxon>Actinomycetota</taxon>
        <taxon>Actinomycetes</taxon>
        <taxon>Mycobacteriales</taxon>
        <taxon>Mycobacteriaceae</taxon>
        <taxon>Mycolicibacterium</taxon>
    </lineage>
</organism>
<name>A0A1A3GWJ0_MYCMU</name>
<reference evidence="4 5" key="1">
    <citation type="submission" date="2016-06" db="EMBL/GenBank/DDBJ databases">
        <authorList>
            <person name="Kjaerup R.B."/>
            <person name="Dalgaard T.S."/>
            <person name="Juul-Madsen H.R."/>
        </authorList>
    </citation>
    <scope>NUCLEOTIDE SEQUENCE [LARGE SCALE GENOMIC DNA]</scope>
    <source>
        <strain evidence="4 5">1127319.6</strain>
    </source>
</reference>
<dbReference type="Proteomes" id="UP000093898">
    <property type="component" value="Unassembled WGS sequence"/>
</dbReference>
<feature type="chain" id="PRO_5039706201" description="Right handed beta helix domain-containing protein" evidence="2">
    <location>
        <begin position="25"/>
        <end position="673"/>
    </location>
</feature>
<dbReference type="SUPFAM" id="SSF51126">
    <property type="entry name" value="Pectin lyase-like"/>
    <property type="match status" value="1"/>
</dbReference>
<dbReference type="EMBL" id="LZLC01000168">
    <property type="protein sequence ID" value="OBJ39714.1"/>
    <property type="molecule type" value="Genomic_DNA"/>
</dbReference>
<proteinExistence type="predicted"/>
<gene>
    <name evidence="4" type="ORF">A5630_02010</name>
</gene>
<dbReference type="Pfam" id="PF13229">
    <property type="entry name" value="Beta_helix"/>
    <property type="match status" value="1"/>
</dbReference>
<dbReference type="InterPro" id="IPR012334">
    <property type="entry name" value="Pectin_lyas_fold"/>
</dbReference>
<evidence type="ECO:0000313" key="5">
    <source>
        <dbReference type="Proteomes" id="UP000093898"/>
    </source>
</evidence>
<accession>A0A1A3GWJ0</accession>
<dbReference type="NCBIfam" id="TIGR01965">
    <property type="entry name" value="VCBS_repeat"/>
    <property type="match status" value="1"/>
</dbReference>
<dbReference type="Gene3D" id="2.160.20.10">
    <property type="entry name" value="Single-stranded right-handed beta-helix, Pectin lyase-like"/>
    <property type="match status" value="1"/>
</dbReference>